<evidence type="ECO:0000313" key="2">
    <source>
        <dbReference type="Proteomes" id="UP000601435"/>
    </source>
</evidence>
<feature type="non-terminal residue" evidence="1">
    <location>
        <position position="1"/>
    </location>
</feature>
<dbReference type="EMBL" id="CAJNJA010065475">
    <property type="protein sequence ID" value="CAE7885767.1"/>
    <property type="molecule type" value="Genomic_DNA"/>
</dbReference>
<gene>
    <name evidence="1" type="primary">CSMD1</name>
    <name evidence="1" type="ORF">SNEC2469_LOCUS29278</name>
</gene>
<dbReference type="Proteomes" id="UP000601435">
    <property type="component" value="Unassembled WGS sequence"/>
</dbReference>
<dbReference type="OrthoDB" id="10603838at2759"/>
<feature type="non-terminal residue" evidence="1">
    <location>
        <position position="261"/>
    </location>
</feature>
<keyword evidence="2" id="KW-1185">Reference proteome</keyword>
<protein>
    <submittedName>
        <fullName evidence="1">CSMD1 protein</fullName>
    </submittedName>
</protein>
<organism evidence="1 2">
    <name type="scientific">Symbiodinium necroappetens</name>
    <dbReference type="NCBI Taxonomy" id="1628268"/>
    <lineage>
        <taxon>Eukaryota</taxon>
        <taxon>Sar</taxon>
        <taxon>Alveolata</taxon>
        <taxon>Dinophyceae</taxon>
        <taxon>Suessiales</taxon>
        <taxon>Symbiodiniaceae</taxon>
        <taxon>Symbiodinium</taxon>
    </lineage>
</organism>
<proteinExistence type="predicted"/>
<accession>A0A813AZU3</accession>
<reference evidence="1" key="1">
    <citation type="submission" date="2021-02" db="EMBL/GenBank/DDBJ databases">
        <authorList>
            <person name="Dougan E. K."/>
            <person name="Rhodes N."/>
            <person name="Thang M."/>
            <person name="Chan C."/>
        </authorList>
    </citation>
    <scope>NUCLEOTIDE SEQUENCE</scope>
</reference>
<dbReference type="AlphaFoldDB" id="A0A813AZU3"/>
<comment type="caution">
    <text evidence="1">The sequence shown here is derived from an EMBL/GenBank/DDBJ whole genome shotgun (WGS) entry which is preliminary data.</text>
</comment>
<name>A0A813AZU3_9DINO</name>
<evidence type="ECO:0000313" key="1">
    <source>
        <dbReference type="EMBL" id="CAE7885767.1"/>
    </source>
</evidence>
<sequence length="261" mass="26351">LLPSCEAELCSSGLPAASPRVADNCTGIRTGEACERSCAQGFSGEDVVYVCTSDGAAVSNSSSHCSPLACNVSEAPENVIHTCSGIVFGGGCSAFCAPGYGDASGSSVQSWSCEGAESGLDLIPGQGTSDVGLRGFVPNCVPLGCFYNFPSGAQYQHDCDGVVTGGSCNVSCAEGWEGPGSVLSCSADAGLVGAFPACSFLVVTQTITSTTVSTMTTTNTDLLFEIRVAVTGRFIVAVNNSQDFMSDDSVTAAFATVLATL</sequence>